<feature type="transmembrane region" description="Helical" evidence="7">
    <location>
        <begin position="56"/>
        <end position="78"/>
    </location>
</feature>
<dbReference type="PROSITE" id="PS50216">
    <property type="entry name" value="DHHC"/>
    <property type="match status" value="1"/>
</dbReference>
<comment type="catalytic activity">
    <reaction evidence="7">
        <text>L-cysteinyl-[protein] + hexadecanoyl-CoA = S-hexadecanoyl-L-cysteinyl-[protein] + CoA</text>
        <dbReference type="Rhea" id="RHEA:36683"/>
        <dbReference type="Rhea" id="RHEA-COMP:10131"/>
        <dbReference type="Rhea" id="RHEA-COMP:11032"/>
        <dbReference type="ChEBI" id="CHEBI:29950"/>
        <dbReference type="ChEBI" id="CHEBI:57287"/>
        <dbReference type="ChEBI" id="CHEBI:57379"/>
        <dbReference type="ChEBI" id="CHEBI:74151"/>
        <dbReference type="EC" id="2.3.1.225"/>
    </reaction>
</comment>
<evidence type="ECO:0000256" key="1">
    <source>
        <dbReference type="ARBA" id="ARBA00004141"/>
    </source>
</evidence>
<dbReference type="GO" id="GO:0016020">
    <property type="term" value="C:membrane"/>
    <property type="evidence" value="ECO:0007669"/>
    <property type="project" value="UniProtKB-SubCell"/>
</dbReference>
<feature type="domain" description="Palmitoyltransferase DHHC" evidence="8">
    <location>
        <begin position="138"/>
        <end position="322"/>
    </location>
</feature>
<proteinExistence type="inferred from homology"/>
<comment type="domain">
    <text evidence="7">The DHHC domain is required for palmitoyltransferase activity.</text>
</comment>
<dbReference type="VEuPathDB" id="VectorBase:LLONM1_004444"/>
<keyword evidence="5 7" id="KW-0472">Membrane</keyword>
<dbReference type="PANTHER" id="PTHR22883">
    <property type="entry name" value="ZINC FINGER DHHC DOMAIN CONTAINING PROTEIN"/>
    <property type="match status" value="1"/>
</dbReference>
<evidence type="ECO:0000256" key="7">
    <source>
        <dbReference type="RuleBase" id="RU079119"/>
    </source>
</evidence>
<dbReference type="InterPro" id="IPR001594">
    <property type="entry name" value="Palmitoyltrfase_DHHC"/>
</dbReference>
<dbReference type="PANTHER" id="PTHR22883:SF203">
    <property type="entry name" value="PALMITOYLTRANSFERASE"/>
    <property type="match status" value="1"/>
</dbReference>
<dbReference type="EMBL" id="AJWK01004792">
    <property type="status" value="NOT_ANNOTATED_CDS"/>
    <property type="molecule type" value="Genomic_DNA"/>
</dbReference>
<evidence type="ECO:0000256" key="6">
    <source>
        <dbReference type="ARBA" id="ARBA00023315"/>
    </source>
</evidence>
<feature type="transmembrane region" description="Helical" evidence="7">
    <location>
        <begin position="281"/>
        <end position="314"/>
    </location>
</feature>
<reference evidence="9" key="1">
    <citation type="submission" date="2020-05" db="UniProtKB">
        <authorList>
            <consortium name="EnsemblMetazoa"/>
        </authorList>
    </citation>
    <scope>IDENTIFICATION</scope>
    <source>
        <strain evidence="9">Jacobina</strain>
    </source>
</reference>
<keyword evidence="6 7" id="KW-0012">Acyltransferase</keyword>
<keyword evidence="4 7" id="KW-1133">Transmembrane helix</keyword>
<accession>A0A1B0CB41</accession>
<dbReference type="EC" id="2.3.1.225" evidence="7"/>
<evidence type="ECO:0000313" key="9">
    <source>
        <dbReference type="EnsemblMetazoa" id="LLOJ001340-PA"/>
    </source>
</evidence>
<keyword evidence="3 7" id="KW-0812">Transmembrane</keyword>
<keyword evidence="10" id="KW-1185">Reference proteome</keyword>
<dbReference type="Pfam" id="PF01529">
    <property type="entry name" value="DHHC"/>
    <property type="match status" value="1"/>
</dbReference>
<evidence type="ECO:0000256" key="4">
    <source>
        <dbReference type="ARBA" id="ARBA00022989"/>
    </source>
</evidence>
<dbReference type="Proteomes" id="UP000092461">
    <property type="component" value="Unassembled WGS sequence"/>
</dbReference>
<comment type="similarity">
    <text evidence="7">Belongs to the DHHC palmitoyltransferase family.</text>
</comment>
<dbReference type="GO" id="GO:0006612">
    <property type="term" value="P:protein targeting to membrane"/>
    <property type="evidence" value="ECO:0007669"/>
    <property type="project" value="TreeGrafter"/>
</dbReference>
<dbReference type="AlphaFoldDB" id="A0A1B0CB41"/>
<dbReference type="GO" id="GO:0005794">
    <property type="term" value="C:Golgi apparatus"/>
    <property type="evidence" value="ECO:0007669"/>
    <property type="project" value="TreeGrafter"/>
</dbReference>
<protein>
    <recommendedName>
        <fullName evidence="7">Palmitoyltransferase</fullName>
        <ecNumber evidence="7">2.3.1.225</ecNumber>
    </recommendedName>
</protein>
<dbReference type="EnsemblMetazoa" id="LLOJ001340-RA">
    <property type="protein sequence ID" value="LLOJ001340-PA"/>
    <property type="gene ID" value="LLOJ001340"/>
</dbReference>
<evidence type="ECO:0000256" key="2">
    <source>
        <dbReference type="ARBA" id="ARBA00022679"/>
    </source>
</evidence>
<dbReference type="InterPro" id="IPR039859">
    <property type="entry name" value="PFA4/ZDH16/20/ERF2-like"/>
</dbReference>
<name>A0A1B0CB41_LUTLO</name>
<evidence type="ECO:0000256" key="3">
    <source>
        <dbReference type="ARBA" id="ARBA00022692"/>
    </source>
</evidence>
<feature type="transmembrane region" description="Helical" evidence="7">
    <location>
        <begin position="84"/>
        <end position="106"/>
    </location>
</feature>
<keyword evidence="2 7" id="KW-0808">Transferase</keyword>
<evidence type="ECO:0000256" key="5">
    <source>
        <dbReference type="ARBA" id="ARBA00023136"/>
    </source>
</evidence>
<feature type="transmembrane region" description="Helical" evidence="7">
    <location>
        <begin position="180"/>
        <end position="210"/>
    </location>
</feature>
<sequence length="440" mass="48984">MLTEQQSTAIGQETPQKVNFSKRNPWCSFQDNLNASHFRRGRRIHGLQLPLHPLQLIGWVALVSFGLGTFLVLIPALTTSIQQPLFGLLAGLYAVHGISHLAALLLDPSDRELRKQRVDRIVPEFDRTKHAHVIENGRCHLCNIATSSSRTKHCSVCNKCVGKFDHHCKWLNHCVGERNYVAFLMCVVSAVCATLVILTAAVAEIVLYHVKPEWLNIWNWREDVTTNEAGIIFNETITDGNFTLLNSTIAGFNVSNGNGSEVLGDTVDAIASGIGLHDTVFLVFVAVLGILAAISAGLLLHLCFFHIYISFLGLTTYEYIRNRRQSTANNTPSTLPAVIETEATIKGSSVYFCSSVTAASIPSDNAEIPHVYKRPRSLHCCDSSREYQHQLAHHHRAYYVCSMLKQSSSATIYDNTNSKCESRTFHCCSQLERVDHNDFC</sequence>
<evidence type="ECO:0000313" key="10">
    <source>
        <dbReference type="Proteomes" id="UP000092461"/>
    </source>
</evidence>
<evidence type="ECO:0000259" key="8">
    <source>
        <dbReference type="Pfam" id="PF01529"/>
    </source>
</evidence>
<organism evidence="9 10">
    <name type="scientific">Lutzomyia longipalpis</name>
    <name type="common">Sand fly</name>
    <dbReference type="NCBI Taxonomy" id="7200"/>
    <lineage>
        <taxon>Eukaryota</taxon>
        <taxon>Metazoa</taxon>
        <taxon>Ecdysozoa</taxon>
        <taxon>Arthropoda</taxon>
        <taxon>Hexapoda</taxon>
        <taxon>Insecta</taxon>
        <taxon>Pterygota</taxon>
        <taxon>Neoptera</taxon>
        <taxon>Endopterygota</taxon>
        <taxon>Diptera</taxon>
        <taxon>Nematocera</taxon>
        <taxon>Psychodoidea</taxon>
        <taxon>Psychodidae</taxon>
        <taxon>Lutzomyia</taxon>
        <taxon>Lutzomyia</taxon>
    </lineage>
</organism>
<dbReference type="GO" id="GO:0005783">
    <property type="term" value="C:endoplasmic reticulum"/>
    <property type="evidence" value="ECO:0007669"/>
    <property type="project" value="TreeGrafter"/>
</dbReference>
<dbReference type="GO" id="GO:0019706">
    <property type="term" value="F:protein-cysteine S-palmitoyltransferase activity"/>
    <property type="evidence" value="ECO:0007669"/>
    <property type="project" value="UniProtKB-EC"/>
</dbReference>
<comment type="subcellular location">
    <subcellularLocation>
        <location evidence="1">Membrane</location>
        <topology evidence="1">Multi-pass membrane protein</topology>
    </subcellularLocation>
</comment>
<dbReference type="VEuPathDB" id="VectorBase:LLOJ001340"/>